<evidence type="ECO:0000256" key="1">
    <source>
        <dbReference type="SAM" id="MobiDB-lite"/>
    </source>
</evidence>
<dbReference type="Pfam" id="PF03567">
    <property type="entry name" value="Sulfotransfer_2"/>
    <property type="match status" value="1"/>
</dbReference>
<keyword evidence="3" id="KW-1185">Reference proteome</keyword>
<feature type="compositionally biased region" description="Polar residues" evidence="1">
    <location>
        <begin position="269"/>
        <end position="278"/>
    </location>
</feature>
<dbReference type="GO" id="GO:0016020">
    <property type="term" value="C:membrane"/>
    <property type="evidence" value="ECO:0007669"/>
    <property type="project" value="InterPro"/>
</dbReference>
<accession>A0A4Q9G5F5</accession>
<dbReference type="AlphaFoldDB" id="A0A4Q9G5F5"/>
<proteinExistence type="predicted"/>
<feature type="region of interest" description="Disordered" evidence="1">
    <location>
        <begin position="269"/>
        <end position="290"/>
    </location>
</feature>
<comment type="caution">
    <text evidence="2">The sequence shown here is derived from an EMBL/GenBank/DDBJ whole genome shotgun (WGS) entry which is preliminary data.</text>
</comment>
<sequence>MIISPRHAFVFVHIPKCAGTSVRTQIVKCDPDHIAMGEVGTHPVLGQIDFGHVPLRLLRQHFPQEYSSLERFTSYAVVRDPLERFGSSLRQMLWRYHQRPMTLIPPDELQTLTLAILKDVASELDNPSNQFIFFARQRDFIFDGDRCMVDHLIPMSLVPDFIAHIGRITDTPMEAGTRSNQNVELRFKRLGGIAYRMNDLLRRTLPLDLHARIKDGALRVLSARKSAAEASGILDMPEVRAFVERHYAEDARIYREVMSGADSLRTALQTDSLTTSSPKIAAQPVGSESA</sequence>
<dbReference type="Proteomes" id="UP000293520">
    <property type="component" value="Unassembled WGS sequence"/>
</dbReference>
<protein>
    <recommendedName>
        <fullName evidence="4">Sulfotransferase family protein</fullName>
    </recommendedName>
</protein>
<dbReference type="RefSeq" id="WP_130989678.1">
    <property type="nucleotide sequence ID" value="NZ_SISK01000001.1"/>
</dbReference>
<dbReference type="Gene3D" id="3.40.50.300">
    <property type="entry name" value="P-loop containing nucleotide triphosphate hydrolases"/>
    <property type="match status" value="1"/>
</dbReference>
<organism evidence="2 3">
    <name type="scientific">Paracoccus subflavus</name>
    <dbReference type="NCBI Taxonomy" id="2528244"/>
    <lineage>
        <taxon>Bacteria</taxon>
        <taxon>Pseudomonadati</taxon>
        <taxon>Pseudomonadota</taxon>
        <taxon>Alphaproteobacteria</taxon>
        <taxon>Rhodobacterales</taxon>
        <taxon>Paracoccaceae</taxon>
        <taxon>Paracoccus</taxon>
    </lineage>
</organism>
<dbReference type="OrthoDB" id="554104at2"/>
<reference evidence="2 3" key="1">
    <citation type="submission" date="2019-02" db="EMBL/GenBank/DDBJ databases">
        <title>Paracoccus subflavus sp. nov., isolated from marine sediment of the Pacific Ocean.</title>
        <authorList>
            <person name="Zhang G."/>
        </authorList>
    </citation>
    <scope>NUCLEOTIDE SEQUENCE [LARGE SCALE GENOMIC DNA]</scope>
    <source>
        <strain evidence="2 3">GY0581</strain>
    </source>
</reference>
<gene>
    <name evidence="2" type="ORF">EYE42_02330</name>
</gene>
<name>A0A4Q9G5F5_9RHOB</name>
<dbReference type="GO" id="GO:0008146">
    <property type="term" value="F:sulfotransferase activity"/>
    <property type="evidence" value="ECO:0007669"/>
    <property type="project" value="InterPro"/>
</dbReference>
<dbReference type="InterPro" id="IPR027417">
    <property type="entry name" value="P-loop_NTPase"/>
</dbReference>
<evidence type="ECO:0000313" key="2">
    <source>
        <dbReference type="EMBL" id="TBN43977.1"/>
    </source>
</evidence>
<dbReference type="InterPro" id="IPR005331">
    <property type="entry name" value="Sulfotransferase"/>
</dbReference>
<dbReference type="EMBL" id="SISK01000001">
    <property type="protein sequence ID" value="TBN43977.1"/>
    <property type="molecule type" value="Genomic_DNA"/>
</dbReference>
<evidence type="ECO:0008006" key="4">
    <source>
        <dbReference type="Google" id="ProtNLM"/>
    </source>
</evidence>
<evidence type="ECO:0000313" key="3">
    <source>
        <dbReference type="Proteomes" id="UP000293520"/>
    </source>
</evidence>